<sequence>MDAPKSVVDAIQAFPYLRRDSMTFPMILAGLAAYAALDEGTCKTHNTSAAYYLGNLEAVDAAIIRCLSVFATTVALVYCHKRNRQFTHPQKHGSFVGNLLLMMGISDEHTERCLERLWIVYSDHEMTNSTAAFLHSASSLTDPVSCMISGVVAAYGPLHGDLAHKEYARIGSPENVPALIAAVKAKKQRLFGYGHRMYKTEDPRSKLILGMIHSTLHETPHRMLDGRSSSLLQVALEIDRVASTDNYFVSRGLRANADLYGSLLYTALGLEADIVVALACVSRTGGVMAHWREAMQQTPVLWRPKQLYVGPLPRVFDSRETDGQRKV</sequence>
<evidence type="ECO:0000256" key="1">
    <source>
        <dbReference type="ARBA" id="ARBA00010566"/>
    </source>
</evidence>
<dbReference type="SUPFAM" id="SSF48256">
    <property type="entry name" value="Citrate synthase"/>
    <property type="match status" value="1"/>
</dbReference>
<evidence type="ECO:0000313" key="5">
    <source>
        <dbReference type="Proteomes" id="UP001430848"/>
    </source>
</evidence>
<proteinExistence type="inferred from homology"/>
<dbReference type="PRINTS" id="PR00143">
    <property type="entry name" value="CITRTSNTHASE"/>
</dbReference>
<keyword evidence="2 3" id="KW-0808">Transferase</keyword>
<evidence type="ECO:0000256" key="2">
    <source>
        <dbReference type="ARBA" id="ARBA00022679"/>
    </source>
</evidence>
<dbReference type="PANTHER" id="PTHR11739:SF4">
    <property type="entry name" value="CITRATE SYNTHASE, PEROXISOMAL"/>
    <property type="match status" value="1"/>
</dbReference>
<dbReference type="Gene3D" id="1.10.230.10">
    <property type="entry name" value="Cytochrome P450-Terp, domain 2"/>
    <property type="match status" value="1"/>
</dbReference>
<name>A0ABR1NYM0_DIAER</name>
<evidence type="ECO:0000313" key="4">
    <source>
        <dbReference type="EMBL" id="KAK7720484.1"/>
    </source>
</evidence>
<organism evidence="4 5">
    <name type="scientific">Diaporthe eres</name>
    <name type="common">Phomopsis oblonga</name>
    <dbReference type="NCBI Taxonomy" id="83184"/>
    <lineage>
        <taxon>Eukaryota</taxon>
        <taxon>Fungi</taxon>
        <taxon>Dikarya</taxon>
        <taxon>Ascomycota</taxon>
        <taxon>Pezizomycotina</taxon>
        <taxon>Sordariomycetes</taxon>
        <taxon>Sordariomycetidae</taxon>
        <taxon>Diaporthales</taxon>
        <taxon>Diaporthaceae</taxon>
        <taxon>Diaporthe</taxon>
        <taxon>Diaporthe eres species complex</taxon>
    </lineage>
</organism>
<dbReference type="EMBL" id="JAKNSF020000075">
    <property type="protein sequence ID" value="KAK7720484.1"/>
    <property type="molecule type" value="Genomic_DNA"/>
</dbReference>
<dbReference type="Proteomes" id="UP001430848">
    <property type="component" value="Unassembled WGS sequence"/>
</dbReference>
<dbReference type="InterPro" id="IPR016143">
    <property type="entry name" value="Citrate_synth-like_sm_a-sub"/>
</dbReference>
<evidence type="ECO:0000256" key="3">
    <source>
        <dbReference type="RuleBase" id="RU000441"/>
    </source>
</evidence>
<comment type="caution">
    <text evidence="4">The sequence shown here is derived from an EMBL/GenBank/DDBJ whole genome shotgun (WGS) entry which is preliminary data.</text>
</comment>
<dbReference type="InterPro" id="IPR036969">
    <property type="entry name" value="Citrate_synthase_sf"/>
</dbReference>
<dbReference type="InterPro" id="IPR016142">
    <property type="entry name" value="Citrate_synth-like_lrg_a-sub"/>
</dbReference>
<keyword evidence="5" id="KW-1185">Reference proteome</keyword>
<reference evidence="4 5" key="1">
    <citation type="submission" date="2024-02" db="EMBL/GenBank/DDBJ databases">
        <title>De novo assembly and annotation of 12 fungi associated with fruit tree decline syndrome in Ontario, Canada.</title>
        <authorList>
            <person name="Sulman M."/>
            <person name="Ellouze W."/>
            <person name="Ilyukhin E."/>
        </authorList>
    </citation>
    <scope>NUCLEOTIDE SEQUENCE [LARGE SCALE GENOMIC DNA]</scope>
    <source>
        <strain evidence="4 5">M169</strain>
    </source>
</reference>
<dbReference type="PANTHER" id="PTHR11739">
    <property type="entry name" value="CITRATE SYNTHASE"/>
    <property type="match status" value="1"/>
</dbReference>
<dbReference type="Gene3D" id="1.10.580.10">
    <property type="entry name" value="Citrate Synthase, domain 1"/>
    <property type="match status" value="1"/>
</dbReference>
<dbReference type="Pfam" id="PF00285">
    <property type="entry name" value="Citrate_synt"/>
    <property type="match status" value="1"/>
</dbReference>
<dbReference type="InterPro" id="IPR002020">
    <property type="entry name" value="Citrate_synthase"/>
</dbReference>
<accession>A0ABR1NYM0</accession>
<gene>
    <name evidence="4" type="ORF">SLS63_009825</name>
</gene>
<protein>
    <recommendedName>
        <fullName evidence="3">Citrate synthase</fullName>
    </recommendedName>
</protein>
<comment type="similarity">
    <text evidence="1 3">Belongs to the citrate synthase family.</text>
</comment>